<dbReference type="InterPro" id="IPR005119">
    <property type="entry name" value="LysR_subst-bd"/>
</dbReference>
<name>A0A2W5SWC6_9BACT</name>
<keyword evidence="2" id="KW-0805">Transcription regulation</keyword>
<dbReference type="SUPFAM" id="SSF46785">
    <property type="entry name" value="Winged helix' DNA-binding domain"/>
    <property type="match status" value="1"/>
</dbReference>
<dbReference type="Proteomes" id="UP000249061">
    <property type="component" value="Unassembled WGS sequence"/>
</dbReference>
<dbReference type="Pfam" id="PF03466">
    <property type="entry name" value="LysR_substrate"/>
    <property type="match status" value="1"/>
</dbReference>
<keyword evidence="4" id="KW-0804">Transcription</keyword>
<evidence type="ECO:0000259" key="5">
    <source>
        <dbReference type="PROSITE" id="PS50931"/>
    </source>
</evidence>
<dbReference type="InterPro" id="IPR058163">
    <property type="entry name" value="LysR-type_TF_proteobact-type"/>
</dbReference>
<evidence type="ECO:0000313" key="7">
    <source>
        <dbReference type="Proteomes" id="UP000249061"/>
    </source>
</evidence>
<dbReference type="SUPFAM" id="SSF53850">
    <property type="entry name" value="Periplasmic binding protein-like II"/>
    <property type="match status" value="1"/>
</dbReference>
<dbReference type="PANTHER" id="PTHR30537:SF68">
    <property type="entry name" value="TRANSCRIPTIONAL REGULATOR-RELATED"/>
    <property type="match status" value="1"/>
</dbReference>
<dbReference type="Pfam" id="PF00126">
    <property type="entry name" value="HTH_1"/>
    <property type="match status" value="1"/>
</dbReference>
<dbReference type="AlphaFoldDB" id="A0A2W5SWC6"/>
<dbReference type="PROSITE" id="PS50931">
    <property type="entry name" value="HTH_LYSR"/>
    <property type="match status" value="1"/>
</dbReference>
<evidence type="ECO:0000256" key="1">
    <source>
        <dbReference type="ARBA" id="ARBA00009437"/>
    </source>
</evidence>
<dbReference type="PANTHER" id="PTHR30537">
    <property type="entry name" value="HTH-TYPE TRANSCRIPTIONAL REGULATOR"/>
    <property type="match status" value="1"/>
</dbReference>
<dbReference type="GO" id="GO:0006351">
    <property type="term" value="P:DNA-templated transcription"/>
    <property type="evidence" value="ECO:0007669"/>
    <property type="project" value="TreeGrafter"/>
</dbReference>
<dbReference type="GO" id="GO:0043565">
    <property type="term" value="F:sequence-specific DNA binding"/>
    <property type="evidence" value="ECO:0007669"/>
    <property type="project" value="TreeGrafter"/>
</dbReference>
<organism evidence="6 7">
    <name type="scientific">Archangium gephyra</name>
    <dbReference type="NCBI Taxonomy" id="48"/>
    <lineage>
        <taxon>Bacteria</taxon>
        <taxon>Pseudomonadati</taxon>
        <taxon>Myxococcota</taxon>
        <taxon>Myxococcia</taxon>
        <taxon>Myxococcales</taxon>
        <taxon>Cystobacterineae</taxon>
        <taxon>Archangiaceae</taxon>
        <taxon>Archangium</taxon>
    </lineage>
</organism>
<feature type="domain" description="HTH lysR-type" evidence="5">
    <location>
        <begin position="5"/>
        <end position="62"/>
    </location>
</feature>
<comment type="similarity">
    <text evidence="1">Belongs to the LysR transcriptional regulatory family.</text>
</comment>
<protein>
    <submittedName>
        <fullName evidence="6">LysR family transcriptional regulator</fullName>
    </submittedName>
</protein>
<evidence type="ECO:0000256" key="4">
    <source>
        <dbReference type="ARBA" id="ARBA00023163"/>
    </source>
</evidence>
<evidence type="ECO:0000256" key="2">
    <source>
        <dbReference type="ARBA" id="ARBA00023015"/>
    </source>
</evidence>
<gene>
    <name evidence="6" type="ORF">DI536_27845</name>
</gene>
<evidence type="ECO:0000256" key="3">
    <source>
        <dbReference type="ARBA" id="ARBA00023125"/>
    </source>
</evidence>
<dbReference type="FunFam" id="1.10.10.10:FF:000001">
    <property type="entry name" value="LysR family transcriptional regulator"/>
    <property type="match status" value="1"/>
</dbReference>
<accession>A0A2W5SWC6</accession>
<dbReference type="Gene3D" id="1.10.10.10">
    <property type="entry name" value="Winged helix-like DNA-binding domain superfamily/Winged helix DNA-binding domain"/>
    <property type="match status" value="1"/>
</dbReference>
<comment type="caution">
    <text evidence="6">The sequence shown here is derived from an EMBL/GenBank/DDBJ whole genome shotgun (WGS) entry which is preliminary data.</text>
</comment>
<evidence type="ECO:0000313" key="6">
    <source>
        <dbReference type="EMBL" id="PZR07270.1"/>
    </source>
</evidence>
<sequence length="295" mass="32429">MSGTVDLNQLPLFVAVADAASMSEAARRLNLPKSSVSRGIAALEEALGVQLFHRTTRQVKLTTAGANFYEKTAPLVSMVRDATHNLPEQDGTPSGVLRITAPPDLGFTLLPELFSRFALRYPDVTLDVRLSNRLENLVAEGFDVALRIARKLQDSTLVARKLNGLDLRLYASPTYLSRRGTPKSVEELEGHDFVVFRTLAGELPKNIKVKVQTDDVFFASQAVRTGIGIGALPSFLTRGDVESGAVVSVLPKWTKEAGSLFFVHPRTQHVPRKVTAFRDFLLEHLRHHPLCPDAP</sequence>
<dbReference type="Gene3D" id="3.40.190.290">
    <property type="match status" value="1"/>
</dbReference>
<dbReference type="PRINTS" id="PR00039">
    <property type="entry name" value="HTHLYSR"/>
</dbReference>
<dbReference type="GO" id="GO:0003700">
    <property type="term" value="F:DNA-binding transcription factor activity"/>
    <property type="evidence" value="ECO:0007669"/>
    <property type="project" value="InterPro"/>
</dbReference>
<dbReference type="EMBL" id="QFQP01000032">
    <property type="protein sequence ID" value="PZR07270.1"/>
    <property type="molecule type" value="Genomic_DNA"/>
</dbReference>
<keyword evidence="3" id="KW-0238">DNA-binding</keyword>
<dbReference type="InterPro" id="IPR036390">
    <property type="entry name" value="WH_DNA-bd_sf"/>
</dbReference>
<reference evidence="6 7" key="1">
    <citation type="submission" date="2017-08" db="EMBL/GenBank/DDBJ databases">
        <title>Infants hospitalized years apart are colonized by the same room-sourced microbial strains.</title>
        <authorList>
            <person name="Brooks B."/>
            <person name="Olm M.R."/>
            <person name="Firek B.A."/>
            <person name="Baker R."/>
            <person name="Thomas B.C."/>
            <person name="Morowitz M.J."/>
            <person name="Banfield J.F."/>
        </authorList>
    </citation>
    <scope>NUCLEOTIDE SEQUENCE [LARGE SCALE GENOMIC DNA]</scope>
    <source>
        <strain evidence="6">S2_003_000_R2_14</strain>
    </source>
</reference>
<dbReference type="InterPro" id="IPR036388">
    <property type="entry name" value="WH-like_DNA-bd_sf"/>
</dbReference>
<dbReference type="CDD" id="cd08422">
    <property type="entry name" value="PBP2_CrgA_like"/>
    <property type="match status" value="1"/>
</dbReference>
<proteinExistence type="inferred from homology"/>
<dbReference type="InterPro" id="IPR000847">
    <property type="entry name" value="LysR_HTH_N"/>
</dbReference>